<dbReference type="PANTHER" id="PTHR43056">
    <property type="entry name" value="PEPTIDASE S9 PROLYL OLIGOPEPTIDASE"/>
    <property type="match status" value="1"/>
</dbReference>
<organism evidence="3 4">
    <name type="scientific">Paenibacillus hemerocallicola</name>
    <dbReference type="NCBI Taxonomy" id="1172614"/>
    <lineage>
        <taxon>Bacteria</taxon>
        <taxon>Bacillati</taxon>
        <taxon>Bacillota</taxon>
        <taxon>Bacilli</taxon>
        <taxon>Bacillales</taxon>
        <taxon>Paenibacillaceae</taxon>
        <taxon>Paenibacillus</taxon>
    </lineage>
</organism>
<dbReference type="Proteomes" id="UP000307943">
    <property type="component" value="Unassembled WGS sequence"/>
</dbReference>
<dbReference type="InterPro" id="IPR000383">
    <property type="entry name" value="Xaa-Pro-like_dom"/>
</dbReference>
<dbReference type="AlphaFoldDB" id="A0A5C4SYM5"/>
<dbReference type="InterPro" id="IPR050585">
    <property type="entry name" value="Xaa-Pro_dipeptidyl-ppase/CocE"/>
</dbReference>
<dbReference type="InterPro" id="IPR029058">
    <property type="entry name" value="AB_hydrolase_fold"/>
</dbReference>
<dbReference type="RefSeq" id="WP_139606698.1">
    <property type="nucleotide sequence ID" value="NZ_VDCQ01000072.1"/>
</dbReference>
<protein>
    <submittedName>
        <fullName evidence="3">CocE/NonD family hydrolase</fullName>
    </submittedName>
</protein>
<name>A0A5C4SYM5_9BACL</name>
<proteinExistence type="predicted"/>
<comment type="caution">
    <text evidence="3">The sequence shown here is derived from an EMBL/GenBank/DDBJ whole genome shotgun (WGS) entry which is preliminary data.</text>
</comment>
<dbReference type="InterPro" id="IPR008979">
    <property type="entry name" value="Galactose-bd-like_sf"/>
</dbReference>
<dbReference type="OrthoDB" id="319764at2"/>
<dbReference type="SUPFAM" id="SSF53474">
    <property type="entry name" value="alpha/beta-Hydrolases"/>
    <property type="match status" value="1"/>
</dbReference>
<keyword evidence="1 3" id="KW-0378">Hydrolase</keyword>
<dbReference type="NCBIfam" id="TIGR00976">
    <property type="entry name" value="CocE_NonD"/>
    <property type="match status" value="1"/>
</dbReference>
<evidence type="ECO:0000313" key="3">
    <source>
        <dbReference type="EMBL" id="TNJ61613.1"/>
    </source>
</evidence>
<dbReference type="EMBL" id="VDCQ01000072">
    <property type="protein sequence ID" value="TNJ61613.1"/>
    <property type="molecule type" value="Genomic_DNA"/>
</dbReference>
<dbReference type="PANTHER" id="PTHR43056:SF10">
    <property type="entry name" value="COCE_NOND FAMILY, PUTATIVE (AFU_ORTHOLOGUE AFUA_7G00600)-RELATED"/>
    <property type="match status" value="1"/>
</dbReference>
<dbReference type="Pfam" id="PF02129">
    <property type="entry name" value="Peptidase_S15"/>
    <property type="match status" value="1"/>
</dbReference>
<dbReference type="SMART" id="SM00939">
    <property type="entry name" value="PepX_C"/>
    <property type="match status" value="1"/>
</dbReference>
<dbReference type="Pfam" id="PF08530">
    <property type="entry name" value="PepX_C"/>
    <property type="match status" value="1"/>
</dbReference>
<reference evidence="3 4" key="1">
    <citation type="submission" date="2019-05" db="EMBL/GenBank/DDBJ databases">
        <title>We sequenced the genome of Paenibacillus hemerocallicola KCTC 33185 for further insight into its adaptation and study the phylogeny of Paenibacillus.</title>
        <authorList>
            <person name="Narsing Rao M.P."/>
        </authorList>
    </citation>
    <scope>NUCLEOTIDE SEQUENCE [LARGE SCALE GENOMIC DNA]</scope>
    <source>
        <strain evidence="3 4">KCTC 33185</strain>
    </source>
</reference>
<dbReference type="SUPFAM" id="SSF49785">
    <property type="entry name" value="Galactose-binding domain-like"/>
    <property type="match status" value="1"/>
</dbReference>
<dbReference type="Gene3D" id="3.40.50.1820">
    <property type="entry name" value="alpha/beta hydrolase"/>
    <property type="match status" value="1"/>
</dbReference>
<evidence type="ECO:0000259" key="2">
    <source>
        <dbReference type="SMART" id="SM00939"/>
    </source>
</evidence>
<dbReference type="Gene3D" id="2.60.120.260">
    <property type="entry name" value="Galactose-binding domain-like"/>
    <property type="match status" value="1"/>
</dbReference>
<gene>
    <name evidence="3" type="ORF">FE784_33960</name>
</gene>
<dbReference type="InterPro" id="IPR013736">
    <property type="entry name" value="Xaa-Pro_dipept_C"/>
</dbReference>
<dbReference type="Gene3D" id="1.10.3020.10">
    <property type="entry name" value="alpha-amino acid ester hydrolase ( Helical cap domain)"/>
    <property type="match status" value="1"/>
</dbReference>
<evidence type="ECO:0000313" key="4">
    <source>
        <dbReference type="Proteomes" id="UP000307943"/>
    </source>
</evidence>
<dbReference type="GO" id="GO:0008239">
    <property type="term" value="F:dipeptidyl-peptidase activity"/>
    <property type="evidence" value="ECO:0007669"/>
    <property type="project" value="InterPro"/>
</dbReference>
<keyword evidence="4" id="KW-1185">Reference proteome</keyword>
<accession>A0A5C4SYM5</accession>
<evidence type="ECO:0000256" key="1">
    <source>
        <dbReference type="ARBA" id="ARBA00022801"/>
    </source>
</evidence>
<feature type="domain" description="Xaa-Pro dipeptidyl-peptidase C-terminal" evidence="2">
    <location>
        <begin position="343"/>
        <end position="594"/>
    </location>
</feature>
<sequence>MSEQRSRVSVSRDVPIAMRDGTRLYADLYRPEVDRRYPVLLQRTPYNKTVETWPKTNFRPSPAFLASCGYAVIIQDVRGRFKSEGEYDPYKRDAEDGYDTVQWAAAQPWSSGKVGMFGGSYMGATQFLAASAKPPALQALFPYFTGSSHYDTWVYAGGAFNLLTRFTWVVRMMVDTAARKGSGMPKPLKELAEAMAELRKSASAEAGSDVAELERGIVALLSRLLNPVPLRELPIPEELGGYFFDWLDHWKDDGYWQRINTENEYGRIRLPMLHIGGWYDEFARSTLDNYVGFSRHLASEAGRVSQKLIMGPWIHGSFSRNIGDVDFGPEIDESERYINDLNAAYFDYWLKGIDNGYAETPPVRLFIMGVNRWRDEREWPLARTDYQSWYVHSDGTANEARGGGWLSPEPPVDEPPDQYAYDPDHPVQTNGGNILRIGMNIGPCDQRRDTPRDDVLSYVSKPLEADMEVTGYIKMKLWAATDAEDTDFTAKLIDVYPDGTEINIQDGVIRASFRESLADPHPVEPGRVYAYEIDLWATSQLFFKGHRIKLELSSSNFPRFNRNLNTFGPPAEQRDVRIARQTIYHDTIRPTHILLPVIPGAEPNDRQKRDDQ</sequence>
<dbReference type="InterPro" id="IPR005674">
    <property type="entry name" value="CocE/Ser_esterase"/>
</dbReference>